<reference evidence="2 3" key="1">
    <citation type="submission" date="2014-04" db="EMBL/GenBank/DDBJ databases">
        <authorList>
            <consortium name="DOE Joint Genome Institute"/>
            <person name="Kuo A."/>
            <person name="Zuccaro A."/>
            <person name="Kohler A."/>
            <person name="Nagy L.G."/>
            <person name="Floudas D."/>
            <person name="Copeland A."/>
            <person name="Barry K.W."/>
            <person name="Cichocki N."/>
            <person name="Veneault-Fourrey C."/>
            <person name="LaButti K."/>
            <person name="Lindquist E.A."/>
            <person name="Lipzen A."/>
            <person name="Lundell T."/>
            <person name="Morin E."/>
            <person name="Murat C."/>
            <person name="Sun H."/>
            <person name="Tunlid A."/>
            <person name="Henrissat B."/>
            <person name="Grigoriev I.V."/>
            <person name="Hibbett D.S."/>
            <person name="Martin F."/>
            <person name="Nordberg H.P."/>
            <person name="Cantor M.N."/>
            <person name="Hua S.X."/>
        </authorList>
    </citation>
    <scope>NUCLEOTIDE SEQUENCE [LARGE SCALE GENOMIC DNA]</scope>
    <source>
        <strain evidence="2 3">MAFF 305830</strain>
    </source>
</reference>
<dbReference type="Proteomes" id="UP000054097">
    <property type="component" value="Unassembled WGS sequence"/>
</dbReference>
<feature type="region of interest" description="Disordered" evidence="1">
    <location>
        <begin position="1"/>
        <end position="24"/>
    </location>
</feature>
<gene>
    <name evidence="2" type="ORF">M408DRAFT_331932</name>
</gene>
<protein>
    <submittedName>
        <fullName evidence="2">Uncharacterized protein</fullName>
    </submittedName>
</protein>
<evidence type="ECO:0000313" key="3">
    <source>
        <dbReference type="Proteomes" id="UP000054097"/>
    </source>
</evidence>
<dbReference type="GO" id="GO:0003735">
    <property type="term" value="F:structural constituent of ribosome"/>
    <property type="evidence" value="ECO:0007669"/>
    <property type="project" value="InterPro"/>
</dbReference>
<sequence>MRAALYPPSRLDRSTAPTGLHRPDAPAALERVITSREAHETIQRAWVVFSKAKRDAREAELKRKFDCMKRAMDDLEKTDGRLYRIATSKPDPRATDEETQEMLKQYRGVEKRAMEARIEGLFPRDLRIPTDTPSRDGWNYDWKPPLKTSEKSEGF</sequence>
<dbReference type="STRING" id="933852.A0A0C3AHR6"/>
<organism evidence="2 3">
    <name type="scientific">Serendipita vermifera MAFF 305830</name>
    <dbReference type="NCBI Taxonomy" id="933852"/>
    <lineage>
        <taxon>Eukaryota</taxon>
        <taxon>Fungi</taxon>
        <taxon>Dikarya</taxon>
        <taxon>Basidiomycota</taxon>
        <taxon>Agaricomycotina</taxon>
        <taxon>Agaricomycetes</taxon>
        <taxon>Sebacinales</taxon>
        <taxon>Serendipitaceae</taxon>
        <taxon>Serendipita</taxon>
    </lineage>
</organism>
<dbReference type="Gene3D" id="6.10.250.3440">
    <property type="match status" value="1"/>
</dbReference>
<dbReference type="HOGENOM" id="CLU_090382_2_1_1"/>
<name>A0A0C3AHR6_SERVB</name>
<evidence type="ECO:0000313" key="2">
    <source>
        <dbReference type="EMBL" id="KIM24180.1"/>
    </source>
</evidence>
<keyword evidence="3" id="KW-1185">Reference proteome</keyword>
<dbReference type="GO" id="GO:0032543">
    <property type="term" value="P:mitochondrial translation"/>
    <property type="evidence" value="ECO:0007669"/>
    <property type="project" value="InterPro"/>
</dbReference>
<accession>A0A0C3AHR6</accession>
<dbReference type="InterPro" id="IPR042831">
    <property type="entry name" value="Ribosomal_mL40_fung"/>
</dbReference>
<dbReference type="AlphaFoldDB" id="A0A0C3AHR6"/>
<dbReference type="GO" id="GO:0005739">
    <property type="term" value="C:mitochondrion"/>
    <property type="evidence" value="ECO:0007669"/>
    <property type="project" value="GOC"/>
</dbReference>
<reference evidence="3" key="2">
    <citation type="submission" date="2015-01" db="EMBL/GenBank/DDBJ databases">
        <title>Evolutionary Origins and Diversification of the Mycorrhizal Mutualists.</title>
        <authorList>
            <consortium name="DOE Joint Genome Institute"/>
            <consortium name="Mycorrhizal Genomics Consortium"/>
            <person name="Kohler A."/>
            <person name="Kuo A."/>
            <person name="Nagy L.G."/>
            <person name="Floudas D."/>
            <person name="Copeland A."/>
            <person name="Barry K.W."/>
            <person name="Cichocki N."/>
            <person name="Veneault-Fourrey C."/>
            <person name="LaButti K."/>
            <person name="Lindquist E.A."/>
            <person name="Lipzen A."/>
            <person name="Lundell T."/>
            <person name="Morin E."/>
            <person name="Murat C."/>
            <person name="Riley R."/>
            <person name="Ohm R."/>
            <person name="Sun H."/>
            <person name="Tunlid A."/>
            <person name="Henrissat B."/>
            <person name="Grigoriev I.V."/>
            <person name="Hibbett D.S."/>
            <person name="Martin F."/>
        </authorList>
    </citation>
    <scope>NUCLEOTIDE SEQUENCE [LARGE SCALE GENOMIC DNA]</scope>
    <source>
        <strain evidence="3">MAFF 305830</strain>
    </source>
</reference>
<feature type="region of interest" description="Disordered" evidence="1">
    <location>
        <begin position="125"/>
        <end position="155"/>
    </location>
</feature>
<proteinExistence type="predicted"/>
<dbReference type="EMBL" id="KN824327">
    <property type="protein sequence ID" value="KIM24180.1"/>
    <property type="molecule type" value="Genomic_DNA"/>
</dbReference>
<dbReference type="PANTHER" id="PTHR39150:SF1">
    <property type="entry name" value="LARGE RIBOSOMAL SUBUNIT PROTEIN ML40"/>
    <property type="match status" value="1"/>
</dbReference>
<dbReference type="OrthoDB" id="2098203at2759"/>
<evidence type="ECO:0000256" key="1">
    <source>
        <dbReference type="SAM" id="MobiDB-lite"/>
    </source>
</evidence>
<dbReference type="PANTHER" id="PTHR39150">
    <property type="entry name" value="54S RIBOSOMAL PROTEIN L28, MITOCHONDRIAL"/>
    <property type="match status" value="1"/>
</dbReference>